<sequence length="191" mass="22283">MELMSRDLPRDDRWFEAMFVEHGNKVLAYARRRVPDEADDVVAEVFATAWKYRDRVPPEPLPWLYRTAAHQILHSHRSSSRRTALVARTARLDEPERHPTDVAEHLVERLDREALVARVMTNLSPRDQEVLRLWAWEELSTDEIAYVLVISSTAARVRLHRARRRAEAVLRDASPPARLPLTLRSVVEEIR</sequence>
<evidence type="ECO:0000256" key="3">
    <source>
        <dbReference type="ARBA" id="ARBA00023082"/>
    </source>
</evidence>
<organism evidence="7 8">
    <name type="scientific">Cellulomonas shaoxiangyii</name>
    <dbReference type="NCBI Taxonomy" id="2566013"/>
    <lineage>
        <taxon>Bacteria</taxon>
        <taxon>Bacillati</taxon>
        <taxon>Actinomycetota</taxon>
        <taxon>Actinomycetes</taxon>
        <taxon>Micrococcales</taxon>
        <taxon>Cellulomonadaceae</taxon>
        <taxon>Cellulomonas</taxon>
    </lineage>
</organism>
<reference evidence="7 8" key="1">
    <citation type="submission" date="2019-04" db="EMBL/GenBank/DDBJ databases">
        <title>Isolation and identification of Cellulomonas shaoxiangyii sp. Nov. isolated from feces of the Tibetan antelopes (Pantholops hodgsonii) in the Qinghai-Tibet plateau of China.</title>
        <authorList>
            <person name="Tian Z."/>
        </authorList>
    </citation>
    <scope>NUCLEOTIDE SEQUENCE [LARGE SCALE GENOMIC DNA]</scope>
    <source>
        <strain evidence="7 8">Z28</strain>
    </source>
</reference>
<evidence type="ECO:0000259" key="5">
    <source>
        <dbReference type="Pfam" id="PF04542"/>
    </source>
</evidence>
<dbReference type="PANTHER" id="PTHR43133:SF25">
    <property type="entry name" value="RNA POLYMERASE SIGMA FACTOR RFAY-RELATED"/>
    <property type="match status" value="1"/>
</dbReference>
<evidence type="ECO:0000313" key="8">
    <source>
        <dbReference type="Proteomes" id="UP000296469"/>
    </source>
</evidence>
<dbReference type="InterPro" id="IPR007627">
    <property type="entry name" value="RNA_pol_sigma70_r2"/>
</dbReference>
<dbReference type="KEGG" id="celz:E5225_15440"/>
<dbReference type="OrthoDB" id="3747638at2"/>
<evidence type="ECO:0000256" key="4">
    <source>
        <dbReference type="ARBA" id="ARBA00023163"/>
    </source>
</evidence>
<dbReference type="RefSeq" id="WP_135972016.1">
    <property type="nucleotide sequence ID" value="NZ_CP039291.1"/>
</dbReference>
<dbReference type="GO" id="GO:0006352">
    <property type="term" value="P:DNA-templated transcription initiation"/>
    <property type="evidence" value="ECO:0007669"/>
    <property type="project" value="InterPro"/>
</dbReference>
<dbReference type="InterPro" id="IPR013324">
    <property type="entry name" value="RNA_pol_sigma_r3/r4-like"/>
</dbReference>
<dbReference type="Pfam" id="PF04542">
    <property type="entry name" value="Sigma70_r2"/>
    <property type="match status" value="1"/>
</dbReference>
<dbReference type="GO" id="GO:0003677">
    <property type="term" value="F:DNA binding"/>
    <property type="evidence" value="ECO:0007669"/>
    <property type="project" value="InterPro"/>
</dbReference>
<dbReference type="InterPro" id="IPR013325">
    <property type="entry name" value="RNA_pol_sigma_r2"/>
</dbReference>
<accession>A0A4P7SKL3</accession>
<feature type="domain" description="RNA polymerase sigma factor 70 region 4 type 2" evidence="6">
    <location>
        <begin position="116"/>
        <end position="165"/>
    </location>
</feature>
<name>A0A4P7SKL3_9CELL</name>
<proteinExistence type="inferred from homology"/>
<dbReference type="PANTHER" id="PTHR43133">
    <property type="entry name" value="RNA POLYMERASE ECF-TYPE SIGMA FACTO"/>
    <property type="match status" value="1"/>
</dbReference>
<evidence type="ECO:0000256" key="2">
    <source>
        <dbReference type="ARBA" id="ARBA00023015"/>
    </source>
</evidence>
<dbReference type="AlphaFoldDB" id="A0A4P7SKL3"/>
<dbReference type="EMBL" id="CP039291">
    <property type="protein sequence ID" value="QCB94742.1"/>
    <property type="molecule type" value="Genomic_DNA"/>
</dbReference>
<dbReference type="InterPro" id="IPR036388">
    <property type="entry name" value="WH-like_DNA-bd_sf"/>
</dbReference>
<dbReference type="Pfam" id="PF08281">
    <property type="entry name" value="Sigma70_r4_2"/>
    <property type="match status" value="1"/>
</dbReference>
<keyword evidence="4" id="KW-0804">Transcription</keyword>
<keyword evidence="8" id="KW-1185">Reference proteome</keyword>
<protein>
    <submittedName>
        <fullName evidence="7">Sigma-70 family RNA polymerase sigma factor</fullName>
    </submittedName>
</protein>
<dbReference type="InterPro" id="IPR039425">
    <property type="entry name" value="RNA_pol_sigma-70-like"/>
</dbReference>
<keyword evidence="3" id="KW-0731">Sigma factor</keyword>
<dbReference type="SUPFAM" id="SSF88659">
    <property type="entry name" value="Sigma3 and sigma4 domains of RNA polymerase sigma factors"/>
    <property type="match status" value="1"/>
</dbReference>
<dbReference type="Gene3D" id="1.10.1740.10">
    <property type="match status" value="1"/>
</dbReference>
<gene>
    <name evidence="7" type="ORF">E5225_15440</name>
</gene>
<dbReference type="Gene3D" id="1.10.10.10">
    <property type="entry name" value="Winged helix-like DNA-binding domain superfamily/Winged helix DNA-binding domain"/>
    <property type="match status" value="1"/>
</dbReference>
<comment type="similarity">
    <text evidence="1">Belongs to the sigma-70 factor family. ECF subfamily.</text>
</comment>
<dbReference type="GO" id="GO:0016987">
    <property type="term" value="F:sigma factor activity"/>
    <property type="evidence" value="ECO:0007669"/>
    <property type="project" value="UniProtKB-KW"/>
</dbReference>
<dbReference type="InterPro" id="IPR014284">
    <property type="entry name" value="RNA_pol_sigma-70_dom"/>
</dbReference>
<keyword evidence="2" id="KW-0805">Transcription regulation</keyword>
<dbReference type="Proteomes" id="UP000296469">
    <property type="component" value="Chromosome"/>
</dbReference>
<feature type="domain" description="RNA polymerase sigma-70 region 2" evidence="5">
    <location>
        <begin position="19"/>
        <end position="81"/>
    </location>
</feature>
<dbReference type="SUPFAM" id="SSF88946">
    <property type="entry name" value="Sigma2 domain of RNA polymerase sigma factors"/>
    <property type="match status" value="1"/>
</dbReference>
<evidence type="ECO:0000259" key="6">
    <source>
        <dbReference type="Pfam" id="PF08281"/>
    </source>
</evidence>
<dbReference type="NCBIfam" id="TIGR02937">
    <property type="entry name" value="sigma70-ECF"/>
    <property type="match status" value="1"/>
</dbReference>
<dbReference type="InterPro" id="IPR013249">
    <property type="entry name" value="RNA_pol_sigma70_r4_t2"/>
</dbReference>
<evidence type="ECO:0000256" key="1">
    <source>
        <dbReference type="ARBA" id="ARBA00010641"/>
    </source>
</evidence>
<evidence type="ECO:0000313" key="7">
    <source>
        <dbReference type="EMBL" id="QCB94742.1"/>
    </source>
</evidence>